<dbReference type="PROSITE" id="PS51462">
    <property type="entry name" value="NUDIX"/>
    <property type="match status" value="1"/>
</dbReference>
<protein>
    <recommendedName>
        <fullName evidence="1">Nudix hydrolase domain-containing protein</fullName>
    </recommendedName>
</protein>
<dbReference type="Proteomes" id="UP001149165">
    <property type="component" value="Unassembled WGS sequence"/>
</dbReference>
<dbReference type="SUPFAM" id="SSF55811">
    <property type="entry name" value="Nudix"/>
    <property type="match status" value="1"/>
</dbReference>
<dbReference type="Pfam" id="PF15916">
    <property type="entry name" value="DUF4743"/>
    <property type="match status" value="1"/>
</dbReference>
<sequence>MLSKLNVIEQCDKFPYPTKEPDLYTAQLKSFYKFHVEGCPATLGWMLESTVRIIQWPENWKIDHDDKTVILAGTSVTERSARMMEVLQAERTRESFKVLKGWRNELFPVYGPEHELLLSIERAGSPLFGIMIYGVHMNAYIVEDGKIKYWVGQRSQNKQTYPGLLDNSVGGGIATGGAPLDTMVQESVDEAAFPEELLRQSLRPVGAVTYFDVRDERAGGETGLLQPECIYVYDILLPSGVIPKPADDEAEKFHLMDVDVLQTKLSEGKFKTNCGLVIVDFLIRHGIVTPENEKDYIEILARLHRHLEFPTGRSW</sequence>
<comment type="caution">
    <text evidence="2">The sequence shown here is derived from an EMBL/GenBank/DDBJ whole genome shotgun (WGS) entry which is preliminary data.</text>
</comment>
<dbReference type="Gene3D" id="3.90.79.10">
    <property type="entry name" value="Nucleoside Triphosphate Pyrophosphohydrolase"/>
    <property type="match status" value="1"/>
</dbReference>
<evidence type="ECO:0000313" key="3">
    <source>
        <dbReference type="Proteomes" id="UP001149165"/>
    </source>
</evidence>
<feature type="domain" description="Nudix hydrolase" evidence="1">
    <location>
        <begin position="132"/>
        <end position="278"/>
    </location>
</feature>
<evidence type="ECO:0000313" key="2">
    <source>
        <dbReference type="EMBL" id="KAJ5116998.1"/>
    </source>
</evidence>
<reference evidence="2" key="2">
    <citation type="journal article" date="2023" name="IMA Fungus">
        <title>Comparative genomic study of the Penicillium genus elucidates a diverse pangenome and 15 lateral gene transfer events.</title>
        <authorList>
            <person name="Petersen C."/>
            <person name="Sorensen T."/>
            <person name="Nielsen M.R."/>
            <person name="Sondergaard T.E."/>
            <person name="Sorensen J.L."/>
            <person name="Fitzpatrick D.A."/>
            <person name="Frisvad J.C."/>
            <person name="Nielsen K.L."/>
        </authorList>
    </citation>
    <scope>NUCLEOTIDE SEQUENCE</scope>
    <source>
        <strain evidence="2">IBT 30069</strain>
    </source>
</reference>
<dbReference type="InterPro" id="IPR031804">
    <property type="entry name" value="DUF4743"/>
</dbReference>
<dbReference type="InterPro" id="IPR015797">
    <property type="entry name" value="NUDIX_hydrolase-like_dom_sf"/>
</dbReference>
<proteinExistence type="predicted"/>
<organism evidence="2 3">
    <name type="scientific">Penicillium angulare</name>
    <dbReference type="NCBI Taxonomy" id="116970"/>
    <lineage>
        <taxon>Eukaryota</taxon>
        <taxon>Fungi</taxon>
        <taxon>Dikarya</taxon>
        <taxon>Ascomycota</taxon>
        <taxon>Pezizomycotina</taxon>
        <taxon>Eurotiomycetes</taxon>
        <taxon>Eurotiomycetidae</taxon>
        <taxon>Eurotiales</taxon>
        <taxon>Aspergillaceae</taxon>
        <taxon>Penicillium</taxon>
    </lineage>
</organism>
<evidence type="ECO:0000259" key="1">
    <source>
        <dbReference type="PROSITE" id="PS51462"/>
    </source>
</evidence>
<dbReference type="PANTHER" id="PTHR13622:SF8">
    <property type="entry name" value="THIAMIN PYROPHOSPHOKINASE 1"/>
    <property type="match status" value="1"/>
</dbReference>
<dbReference type="EMBL" id="JAPQKH010000001">
    <property type="protein sequence ID" value="KAJ5116998.1"/>
    <property type="molecule type" value="Genomic_DNA"/>
</dbReference>
<keyword evidence="3" id="KW-1185">Reference proteome</keyword>
<name>A0A9W9GDR2_9EURO</name>
<dbReference type="OrthoDB" id="10261522at2759"/>
<gene>
    <name evidence="2" type="ORF">N7456_001346</name>
</gene>
<dbReference type="AlphaFoldDB" id="A0A9W9GDR2"/>
<dbReference type="InterPro" id="IPR000086">
    <property type="entry name" value="NUDIX_hydrolase_dom"/>
</dbReference>
<reference evidence="2" key="1">
    <citation type="submission" date="2022-11" db="EMBL/GenBank/DDBJ databases">
        <authorList>
            <person name="Petersen C."/>
        </authorList>
    </citation>
    <scope>NUCLEOTIDE SEQUENCE</scope>
    <source>
        <strain evidence="2">IBT 30069</strain>
    </source>
</reference>
<dbReference type="CDD" id="cd03676">
    <property type="entry name" value="NUDIX_Tnr3_like"/>
    <property type="match status" value="1"/>
</dbReference>
<accession>A0A9W9GDR2</accession>
<dbReference type="FunFam" id="3.90.79.10:FF:000019">
    <property type="entry name" value="Thiamin pyrophosphokinase, putative"/>
    <property type="match status" value="1"/>
</dbReference>
<dbReference type="GO" id="GO:0044715">
    <property type="term" value="F:8-oxo-dGDP phosphatase activity"/>
    <property type="evidence" value="ECO:0007669"/>
    <property type="project" value="UniProtKB-ARBA"/>
</dbReference>
<dbReference type="PANTHER" id="PTHR13622">
    <property type="entry name" value="THIAMIN PYROPHOSPHOKINASE"/>
    <property type="match status" value="1"/>
</dbReference>